<keyword evidence="7 10" id="KW-0143">Chaperone</keyword>
<dbReference type="Gene3D" id="3.30.565.10">
    <property type="entry name" value="Histidine kinase-like ATPase, C-terminal domain"/>
    <property type="match status" value="1"/>
</dbReference>
<dbReference type="NCBIfam" id="NF003555">
    <property type="entry name" value="PRK05218.1"/>
    <property type="match status" value="1"/>
</dbReference>
<feature type="binding site" evidence="11">
    <location>
        <begin position="98"/>
        <end position="99"/>
    </location>
    <ligand>
        <name>ATP</name>
        <dbReference type="ChEBI" id="CHEBI:30616"/>
    </ligand>
</feature>
<name>A0A1H9HAX4_9GAMM</name>
<feature type="region of interest" description="A; substrate-binding" evidence="10">
    <location>
        <begin position="1"/>
        <end position="324"/>
    </location>
</feature>
<dbReference type="SUPFAM" id="SSF54211">
    <property type="entry name" value="Ribosomal protein S5 domain 2-like"/>
    <property type="match status" value="1"/>
</dbReference>
<dbReference type="InterPro" id="IPR020568">
    <property type="entry name" value="Ribosomal_Su5_D2-typ_SF"/>
</dbReference>
<dbReference type="InterPro" id="IPR020575">
    <property type="entry name" value="Hsp90_N"/>
</dbReference>
<dbReference type="HAMAP" id="MF_00505">
    <property type="entry name" value="HSP90"/>
    <property type="match status" value="1"/>
</dbReference>
<keyword evidence="6 10" id="KW-0346">Stress response</keyword>
<feature type="binding site" evidence="11">
    <location>
        <position position="37"/>
    </location>
    <ligand>
        <name>ATP</name>
        <dbReference type="ChEBI" id="CHEBI:30616"/>
    </ligand>
</feature>
<comment type="caution">
    <text evidence="10">Lacks conserved residue(s) required for the propagation of feature annotation.</text>
</comment>
<keyword evidence="5 10" id="KW-0067">ATP-binding</keyword>
<dbReference type="InterPro" id="IPR001404">
    <property type="entry name" value="Hsp90_fam"/>
</dbReference>
<feature type="binding site" evidence="11">
    <location>
        <position position="78"/>
    </location>
    <ligand>
        <name>ATP</name>
        <dbReference type="ChEBI" id="CHEBI:30616"/>
    </ligand>
</feature>
<dbReference type="SUPFAM" id="SSF110942">
    <property type="entry name" value="HSP90 C-terminal domain"/>
    <property type="match status" value="1"/>
</dbReference>
<organism evidence="13 14">
    <name type="scientific">Solimonas aquatica</name>
    <dbReference type="NCBI Taxonomy" id="489703"/>
    <lineage>
        <taxon>Bacteria</taxon>
        <taxon>Pseudomonadati</taxon>
        <taxon>Pseudomonadota</taxon>
        <taxon>Gammaproteobacteria</taxon>
        <taxon>Nevskiales</taxon>
        <taxon>Nevskiaceae</taxon>
        <taxon>Solimonas</taxon>
    </lineage>
</organism>
<dbReference type="PRINTS" id="PR00775">
    <property type="entry name" value="HEATSHOCK90"/>
</dbReference>
<dbReference type="FunFam" id="3.30.230.80:FF:000002">
    <property type="entry name" value="Molecular chaperone HtpG"/>
    <property type="match status" value="1"/>
</dbReference>
<sequence length="620" mass="70258">MSVETREFQTEVRDLLHLMIHSLYSNQEIFLRELISNASDACDKLRFEAIARPELLGSDELAVELSVDEAAGTLTIKDNGIGMSRQDVIDNLGTIARSGTRKFMESLSGDQKKDSQLIGQFGVGFYSAFIVADKVTVLTKRGDEEAVRWESDGQGQFSVEPSFKLDRGTEVILHLREDAKDFTHLPRIEGIVRRYSDHIGLPIRLRKKEGEVETLNQASAFWTRPKNELKDEDYQHFYQHLTHDFAPALAWAHHKVEGTLEYTSLLYIPTRAPFDLWDREQSRGVQLYVKRVFIMDKAAELLPAYLRFVRGLVDSADLPLNVSRELLQGNRTVEKIRSALVKRVLDMLEDIAEKRPEDYARFWQTFGAVLKEGIVEDQANRERVARLCRFHSSAQSGEQPEVTLPKYVERMGAEQNAIYYLTADNLSTARSSPHLEGFRARNLEVLLLTDRIDEWVVSHLSEFEGKKLESVARASKDLEAKIETPEKAKHEGEYKETLERAQTLLGARVEAVRLSSRLTESPSCLVAGEYAMSRRFEEMLRRAGEQAPASRPILELNPTHPLVERLKDLSADEDFGDLVELLLAQAQLAEGAQLDDPAAFVKRLNRLLLAQAAPGSRIIV</sequence>
<evidence type="ECO:0000313" key="14">
    <source>
        <dbReference type="Proteomes" id="UP000199233"/>
    </source>
</evidence>
<reference evidence="13 14" key="1">
    <citation type="submission" date="2016-10" db="EMBL/GenBank/DDBJ databases">
        <authorList>
            <person name="de Groot N.N."/>
        </authorList>
    </citation>
    <scope>NUCLEOTIDE SEQUENCE [LARGE SCALE GENOMIC DNA]</scope>
    <source>
        <strain evidence="13 14">DSM 25927</strain>
    </source>
</reference>
<evidence type="ECO:0000256" key="8">
    <source>
        <dbReference type="ARBA" id="ARBA00058590"/>
    </source>
</evidence>
<evidence type="ECO:0000256" key="2">
    <source>
        <dbReference type="ARBA" id="ARBA00008239"/>
    </source>
</evidence>
<feature type="binding site" evidence="11">
    <location>
        <position position="324"/>
    </location>
    <ligand>
        <name>ATP</name>
        <dbReference type="ChEBI" id="CHEBI:30616"/>
    </ligand>
</feature>
<feature type="region of interest" description="C" evidence="10">
    <location>
        <begin position="539"/>
        <end position="620"/>
    </location>
</feature>
<keyword evidence="14" id="KW-1185">Reference proteome</keyword>
<dbReference type="SUPFAM" id="SSF55874">
    <property type="entry name" value="ATPase domain of HSP90 chaperone/DNA topoisomerase II/histidine kinase"/>
    <property type="match status" value="1"/>
</dbReference>
<evidence type="ECO:0000256" key="4">
    <source>
        <dbReference type="ARBA" id="ARBA00022741"/>
    </source>
</evidence>
<dbReference type="PANTHER" id="PTHR11528">
    <property type="entry name" value="HEAT SHOCK PROTEIN 90 FAMILY MEMBER"/>
    <property type="match status" value="1"/>
</dbReference>
<dbReference type="OrthoDB" id="9802640at2"/>
<evidence type="ECO:0000256" key="11">
    <source>
        <dbReference type="PIRSR" id="PIRSR002583-1"/>
    </source>
</evidence>
<dbReference type="GO" id="GO:0016887">
    <property type="term" value="F:ATP hydrolysis activity"/>
    <property type="evidence" value="ECO:0007669"/>
    <property type="project" value="InterPro"/>
</dbReference>
<evidence type="ECO:0000256" key="1">
    <source>
        <dbReference type="ARBA" id="ARBA00004496"/>
    </source>
</evidence>
<dbReference type="GO" id="GO:0005524">
    <property type="term" value="F:ATP binding"/>
    <property type="evidence" value="ECO:0007669"/>
    <property type="project" value="UniProtKB-UniRule"/>
</dbReference>
<dbReference type="Proteomes" id="UP000199233">
    <property type="component" value="Unassembled WGS sequence"/>
</dbReference>
<dbReference type="Gene3D" id="1.20.120.790">
    <property type="entry name" value="Heat shock protein 90, C-terminal domain"/>
    <property type="match status" value="1"/>
</dbReference>
<evidence type="ECO:0000256" key="5">
    <source>
        <dbReference type="ARBA" id="ARBA00022840"/>
    </source>
</evidence>
<accession>A0A1H9HAX4</accession>
<evidence type="ECO:0000259" key="12">
    <source>
        <dbReference type="SMART" id="SM00387"/>
    </source>
</evidence>
<dbReference type="InterPro" id="IPR036890">
    <property type="entry name" value="HATPase_C_sf"/>
</dbReference>
<evidence type="ECO:0000256" key="10">
    <source>
        <dbReference type="HAMAP-Rule" id="MF_00505"/>
    </source>
</evidence>
<evidence type="ECO:0000256" key="3">
    <source>
        <dbReference type="ARBA" id="ARBA00022490"/>
    </source>
</evidence>
<keyword evidence="4 10" id="KW-0547">Nucleotide-binding</keyword>
<dbReference type="EMBL" id="FOFS01000008">
    <property type="protein sequence ID" value="SEQ59397.1"/>
    <property type="molecule type" value="Genomic_DNA"/>
</dbReference>
<feature type="domain" description="Histidine kinase/HSP90-like ATPase" evidence="12">
    <location>
        <begin position="26"/>
        <end position="179"/>
    </location>
</feature>
<comment type="subunit">
    <text evidence="10">Homodimer.</text>
</comment>
<gene>
    <name evidence="10" type="primary">htpG</name>
    <name evidence="13" type="ORF">SAMN04488038_10892</name>
</gene>
<protein>
    <recommendedName>
        <fullName evidence="9 10">Chaperone protein HtpG</fullName>
    </recommendedName>
    <alternativeName>
        <fullName evidence="10">Heat shock protein HtpG</fullName>
    </alternativeName>
    <alternativeName>
        <fullName evidence="10">High temperature protein G</fullName>
    </alternativeName>
</protein>
<dbReference type="SMART" id="SM00387">
    <property type="entry name" value="HATPase_c"/>
    <property type="match status" value="1"/>
</dbReference>
<feature type="binding site" evidence="11">
    <location>
        <begin position="120"/>
        <end position="125"/>
    </location>
    <ligand>
        <name>ATP</name>
        <dbReference type="ChEBI" id="CHEBI:30616"/>
    </ligand>
</feature>
<dbReference type="InterPro" id="IPR037196">
    <property type="entry name" value="HSP90_C"/>
</dbReference>
<feature type="binding site" evidence="11">
    <location>
        <position position="169"/>
    </location>
    <ligand>
        <name>ATP</name>
        <dbReference type="ChEBI" id="CHEBI:30616"/>
    </ligand>
</feature>
<proteinExistence type="inferred from homology"/>
<dbReference type="PIRSF" id="PIRSF002583">
    <property type="entry name" value="Hsp90"/>
    <property type="match status" value="1"/>
</dbReference>
<feature type="binding site" evidence="11">
    <location>
        <position position="83"/>
    </location>
    <ligand>
        <name>ATP</name>
        <dbReference type="ChEBI" id="CHEBI:30616"/>
    </ligand>
</feature>
<dbReference type="STRING" id="489703.SAMN04488038_10892"/>
<evidence type="ECO:0000256" key="7">
    <source>
        <dbReference type="ARBA" id="ARBA00023186"/>
    </source>
</evidence>
<evidence type="ECO:0000313" key="13">
    <source>
        <dbReference type="EMBL" id="SEQ59397.1"/>
    </source>
</evidence>
<comment type="subcellular location">
    <subcellularLocation>
        <location evidence="1 10">Cytoplasm</location>
    </subcellularLocation>
</comment>
<comment type="similarity">
    <text evidence="2 10">Belongs to the heat shock protein 90 family.</text>
</comment>
<dbReference type="RefSeq" id="WP_093285910.1">
    <property type="nucleotide sequence ID" value="NZ_FOFS01000008.1"/>
</dbReference>
<dbReference type="Gene3D" id="3.30.230.80">
    <property type="match status" value="1"/>
</dbReference>
<dbReference type="GO" id="GO:0051082">
    <property type="term" value="F:unfolded protein binding"/>
    <property type="evidence" value="ECO:0007669"/>
    <property type="project" value="UniProtKB-UniRule"/>
</dbReference>
<dbReference type="Pfam" id="PF00183">
    <property type="entry name" value="HSP90"/>
    <property type="match status" value="1"/>
</dbReference>
<feature type="binding site" evidence="11">
    <location>
        <position position="33"/>
    </location>
    <ligand>
        <name>ATP</name>
        <dbReference type="ChEBI" id="CHEBI:30616"/>
    </ligand>
</feature>
<comment type="function">
    <text evidence="8 10">Molecular chaperone. Has ATPase activity.</text>
</comment>
<dbReference type="FunFam" id="3.30.565.10:FF:000009">
    <property type="entry name" value="Molecular chaperone HtpG"/>
    <property type="match status" value="1"/>
</dbReference>
<dbReference type="GO" id="GO:0140662">
    <property type="term" value="F:ATP-dependent protein folding chaperone"/>
    <property type="evidence" value="ECO:0007669"/>
    <property type="project" value="InterPro"/>
</dbReference>
<dbReference type="AlphaFoldDB" id="A0A1H9HAX4"/>
<dbReference type="CDD" id="cd16927">
    <property type="entry name" value="HATPase_Hsp90-like"/>
    <property type="match status" value="1"/>
</dbReference>
<evidence type="ECO:0000256" key="9">
    <source>
        <dbReference type="ARBA" id="ARBA00070675"/>
    </source>
</evidence>
<feature type="binding site" evidence="11">
    <location>
        <position position="91"/>
    </location>
    <ligand>
        <name>ATP</name>
        <dbReference type="ChEBI" id="CHEBI:30616"/>
    </ligand>
</feature>
<dbReference type="GO" id="GO:0005737">
    <property type="term" value="C:cytoplasm"/>
    <property type="evidence" value="ECO:0007669"/>
    <property type="project" value="UniProtKB-SubCell"/>
</dbReference>
<evidence type="ECO:0000256" key="6">
    <source>
        <dbReference type="ARBA" id="ARBA00023016"/>
    </source>
</evidence>
<dbReference type="InterPro" id="IPR003594">
    <property type="entry name" value="HATPase_dom"/>
</dbReference>
<dbReference type="Pfam" id="PF13589">
    <property type="entry name" value="HATPase_c_3"/>
    <property type="match status" value="1"/>
</dbReference>
<keyword evidence="3 10" id="KW-0963">Cytoplasm</keyword>
<dbReference type="Gene3D" id="3.40.50.11260">
    <property type="match status" value="1"/>
</dbReference>